<evidence type="ECO:0000256" key="9">
    <source>
        <dbReference type="SAM" id="SignalP"/>
    </source>
</evidence>
<feature type="transmembrane region" description="Helical" evidence="8">
    <location>
        <begin position="38"/>
        <end position="58"/>
    </location>
</feature>
<evidence type="ECO:0000256" key="4">
    <source>
        <dbReference type="ARBA" id="ARBA00022692"/>
    </source>
</evidence>
<dbReference type="Pfam" id="PF00909">
    <property type="entry name" value="Ammonium_transp"/>
    <property type="match status" value="1"/>
</dbReference>
<feature type="chain" id="PRO_5010216346" description="Ammonium transporter" evidence="9">
    <location>
        <begin position="23"/>
        <end position="440"/>
    </location>
</feature>
<sequence>MNLMKFLIPAAAIVALPQMGLAQEAATGEAALHTQYIFTTLLFLMAGFLVFFMAAGFAMLEGGLVRSKNVAMQMIKNVALFSFAAIMYWLIGFNLMYPGDGWTVTGWLGPFFSTTTLDPVGVAPADAALDYASIGSDFFFQLVFVAATASIVSGAVAERIKLWPFLIFVIVLTGILYPISGSWKWGGGWLDARGFSDFAGSTIVHSVGGWAALAGAIILGPRIGKYKDGRVHPMPGSNLALATLGTFILWLGWFGFNGGSQLAMGTVGNVSDVSRIFANTNMAAASGAVAALIMTQLLYRKPDLTMVLNGALAGLVSITAEPLAPTLFGALWIGAVGGIIVVFAVPMLDKFRIDDVVGAIPVHLFCGIWGTIAVVFYGEANLGTQLLGIIAYGLFTFVGAAILWTTLRATVGIRVSEEDEINGLDMAELGMEAYPEFSKG</sequence>
<keyword evidence="9" id="KW-0732">Signal</keyword>
<comment type="subcellular location">
    <subcellularLocation>
        <location evidence="8">Cell membrane</location>
        <topology evidence="8">Multi-pass membrane protein</topology>
    </subcellularLocation>
    <subcellularLocation>
        <location evidence="1">Membrane</location>
        <topology evidence="1">Multi-pass membrane protein</topology>
    </subcellularLocation>
</comment>
<gene>
    <name evidence="11" type="ORF">SAMN05444358_10921</name>
</gene>
<dbReference type="InterPro" id="IPR024041">
    <property type="entry name" value="NH4_transpt_AmtB-like_dom"/>
</dbReference>
<feature type="transmembrane region" description="Helical" evidence="8">
    <location>
        <begin position="78"/>
        <end position="97"/>
    </location>
</feature>
<keyword evidence="12" id="KW-1185">Reference proteome</keyword>
<feature type="transmembrane region" description="Helical" evidence="8">
    <location>
        <begin position="306"/>
        <end position="324"/>
    </location>
</feature>
<feature type="transmembrane region" description="Helical" evidence="8">
    <location>
        <begin position="199"/>
        <end position="219"/>
    </location>
</feature>
<evidence type="ECO:0000313" key="12">
    <source>
        <dbReference type="Proteomes" id="UP000183400"/>
    </source>
</evidence>
<feature type="domain" description="Ammonium transporter AmtB-like" evidence="10">
    <location>
        <begin position="42"/>
        <end position="434"/>
    </location>
</feature>
<feature type="transmembrane region" description="Helical" evidence="8">
    <location>
        <begin position="356"/>
        <end position="377"/>
    </location>
</feature>
<dbReference type="GO" id="GO:0097272">
    <property type="term" value="P:ammonium homeostasis"/>
    <property type="evidence" value="ECO:0007669"/>
    <property type="project" value="TreeGrafter"/>
</dbReference>
<dbReference type="NCBIfam" id="TIGR03644">
    <property type="entry name" value="marine_trans_1"/>
    <property type="match status" value="1"/>
</dbReference>
<evidence type="ECO:0000259" key="10">
    <source>
        <dbReference type="Pfam" id="PF00909"/>
    </source>
</evidence>
<feature type="transmembrane region" description="Helical" evidence="8">
    <location>
        <begin position="239"/>
        <end position="256"/>
    </location>
</feature>
<keyword evidence="4 8" id="KW-0812">Transmembrane</keyword>
<evidence type="ECO:0000313" key="11">
    <source>
        <dbReference type="EMBL" id="SDX67940.1"/>
    </source>
</evidence>
<feature type="transmembrane region" description="Helical" evidence="8">
    <location>
        <begin position="276"/>
        <end position="299"/>
    </location>
</feature>
<feature type="transmembrane region" description="Helical" evidence="8">
    <location>
        <begin position="138"/>
        <end position="157"/>
    </location>
</feature>
<dbReference type="RefSeq" id="WP_074738350.1">
    <property type="nucleotide sequence ID" value="NZ_FNNP01000009.1"/>
</dbReference>
<dbReference type="GO" id="GO:0008519">
    <property type="term" value="F:ammonium channel activity"/>
    <property type="evidence" value="ECO:0007669"/>
    <property type="project" value="InterPro"/>
</dbReference>
<dbReference type="InterPro" id="IPR018047">
    <property type="entry name" value="Ammonium_transpt_CS"/>
</dbReference>
<dbReference type="InterPro" id="IPR019879">
    <property type="entry name" value="Ammonium_transptr_marine"/>
</dbReference>
<evidence type="ECO:0000256" key="7">
    <source>
        <dbReference type="ARBA" id="ARBA00023177"/>
    </source>
</evidence>
<dbReference type="EMBL" id="FNNP01000009">
    <property type="protein sequence ID" value="SDX67940.1"/>
    <property type="molecule type" value="Genomic_DNA"/>
</dbReference>
<feature type="transmembrane region" description="Helical" evidence="8">
    <location>
        <begin position="389"/>
        <end position="407"/>
    </location>
</feature>
<keyword evidence="7 8" id="KW-0924">Ammonia transport</keyword>
<dbReference type="STRING" id="985054.SAMN05444358_10921"/>
<dbReference type="PROSITE" id="PS01219">
    <property type="entry name" value="AMMONIUM_TRANSP"/>
    <property type="match status" value="1"/>
</dbReference>
<feature type="transmembrane region" description="Helical" evidence="8">
    <location>
        <begin position="330"/>
        <end position="349"/>
    </location>
</feature>
<proteinExistence type="inferred from homology"/>
<evidence type="ECO:0000256" key="2">
    <source>
        <dbReference type="ARBA" id="ARBA00005887"/>
    </source>
</evidence>
<evidence type="ECO:0000256" key="6">
    <source>
        <dbReference type="ARBA" id="ARBA00023136"/>
    </source>
</evidence>
<dbReference type="GO" id="GO:0005886">
    <property type="term" value="C:plasma membrane"/>
    <property type="evidence" value="ECO:0007669"/>
    <property type="project" value="UniProtKB-SubCell"/>
</dbReference>
<dbReference type="NCBIfam" id="TIGR00836">
    <property type="entry name" value="amt"/>
    <property type="match status" value="1"/>
</dbReference>
<keyword evidence="5 8" id="KW-1133">Transmembrane helix</keyword>
<feature type="transmembrane region" description="Helical" evidence="8">
    <location>
        <begin position="162"/>
        <end position="179"/>
    </location>
</feature>
<organism evidence="11 12">
    <name type="scientific">Ruegeria halocynthiae</name>
    <dbReference type="NCBI Taxonomy" id="985054"/>
    <lineage>
        <taxon>Bacteria</taxon>
        <taxon>Pseudomonadati</taxon>
        <taxon>Pseudomonadota</taxon>
        <taxon>Alphaproteobacteria</taxon>
        <taxon>Rhodobacterales</taxon>
        <taxon>Roseobacteraceae</taxon>
        <taxon>Ruegeria</taxon>
    </lineage>
</organism>
<dbReference type="SUPFAM" id="SSF111352">
    <property type="entry name" value="Ammonium transporter"/>
    <property type="match status" value="1"/>
</dbReference>
<keyword evidence="6 8" id="KW-0472">Membrane</keyword>
<dbReference type="PANTHER" id="PTHR11730:SF62">
    <property type="entry name" value="AMMONIUM TRANSPORTER SLL1017-RELATED"/>
    <property type="match status" value="1"/>
</dbReference>
<dbReference type="Gene3D" id="1.10.3430.10">
    <property type="entry name" value="Ammonium transporter AmtB like domains"/>
    <property type="match status" value="1"/>
</dbReference>
<keyword evidence="3 8" id="KW-0813">Transport</keyword>
<comment type="similarity">
    <text evidence="2 8">Belongs to the ammonia transporter channel (TC 1.A.11.2) family.</text>
</comment>
<dbReference type="Proteomes" id="UP000183400">
    <property type="component" value="Unassembled WGS sequence"/>
</dbReference>
<dbReference type="InterPro" id="IPR001905">
    <property type="entry name" value="Ammonium_transpt"/>
</dbReference>
<name>A0A1H3DNL4_9RHOB</name>
<evidence type="ECO:0000256" key="5">
    <source>
        <dbReference type="ARBA" id="ARBA00022989"/>
    </source>
</evidence>
<protein>
    <recommendedName>
        <fullName evidence="8">Ammonium transporter</fullName>
    </recommendedName>
</protein>
<evidence type="ECO:0000256" key="3">
    <source>
        <dbReference type="ARBA" id="ARBA00022448"/>
    </source>
</evidence>
<reference evidence="12" key="1">
    <citation type="submission" date="2016-10" db="EMBL/GenBank/DDBJ databases">
        <authorList>
            <person name="Varghese N."/>
            <person name="Submissions S."/>
        </authorList>
    </citation>
    <scope>NUCLEOTIDE SEQUENCE [LARGE SCALE GENOMIC DNA]</scope>
    <source>
        <strain evidence="12">DSM 27839</strain>
    </source>
</reference>
<evidence type="ECO:0000256" key="8">
    <source>
        <dbReference type="RuleBase" id="RU362002"/>
    </source>
</evidence>
<dbReference type="AlphaFoldDB" id="A0A1H3DNL4"/>
<dbReference type="InterPro" id="IPR029020">
    <property type="entry name" value="Ammonium/urea_transptr"/>
</dbReference>
<feature type="signal peptide" evidence="9">
    <location>
        <begin position="1"/>
        <end position="22"/>
    </location>
</feature>
<dbReference type="PANTHER" id="PTHR11730">
    <property type="entry name" value="AMMONIUM TRANSPORTER"/>
    <property type="match status" value="1"/>
</dbReference>
<dbReference type="OrthoDB" id="9814202at2"/>
<accession>A0A1H3DNL4</accession>
<evidence type="ECO:0000256" key="1">
    <source>
        <dbReference type="ARBA" id="ARBA00004141"/>
    </source>
</evidence>